<evidence type="ECO:0000256" key="9">
    <source>
        <dbReference type="SAM" id="Phobius"/>
    </source>
</evidence>
<dbReference type="GO" id="GO:0005737">
    <property type="term" value="C:cytoplasm"/>
    <property type="evidence" value="ECO:0007669"/>
    <property type="project" value="TreeGrafter"/>
</dbReference>
<dbReference type="GO" id="GO:0005044">
    <property type="term" value="F:scavenger receptor activity"/>
    <property type="evidence" value="ECO:0007669"/>
    <property type="project" value="TreeGrafter"/>
</dbReference>
<reference evidence="10 11" key="1">
    <citation type="submission" date="2024-03" db="EMBL/GenBank/DDBJ databases">
        <title>The genome assembly and annotation of the cricket Gryllus longicercus Weissman &amp; Gray.</title>
        <authorList>
            <person name="Szrajer S."/>
            <person name="Gray D."/>
            <person name="Ylla G."/>
        </authorList>
    </citation>
    <scope>NUCLEOTIDE SEQUENCE [LARGE SCALE GENOMIC DNA]</scope>
    <source>
        <strain evidence="10">DAG 2021-001</strain>
        <tissue evidence="10">Whole body minus gut</tissue>
    </source>
</reference>
<evidence type="ECO:0000256" key="6">
    <source>
        <dbReference type="ARBA" id="ARBA00023136"/>
    </source>
</evidence>
<evidence type="ECO:0000313" key="11">
    <source>
        <dbReference type="Proteomes" id="UP001378592"/>
    </source>
</evidence>
<feature type="transmembrane region" description="Helical" evidence="9">
    <location>
        <begin position="507"/>
        <end position="528"/>
    </location>
</feature>
<evidence type="ECO:0000313" key="10">
    <source>
        <dbReference type="EMBL" id="KAK7866498.1"/>
    </source>
</evidence>
<evidence type="ECO:0000256" key="5">
    <source>
        <dbReference type="ARBA" id="ARBA00022989"/>
    </source>
</evidence>
<comment type="caution">
    <text evidence="10">The sequence shown here is derived from an EMBL/GenBank/DDBJ whole genome shotgun (WGS) entry which is preliminary data.</text>
</comment>
<name>A0AAN9VM61_9ORTH</name>
<protein>
    <submittedName>
        <fullName evidence="10">Uncharacterized protein</fullName>
    </submittedName>
</protein>
<dbReference type="PRINTS" id="PR01609">
    <property type="entry name" value="CD36FAMILY"/>
</dbReference>
<keyword evidence="11" id="KW-1185">Reference proteome</keyword>
<dbReference type="PANTHER" id="PTHR11923:SF50">
    <property type="entry name" value="GH19047P"/>
    <property type="match status" value="1"/>
</dbReference>
<dbReference type="GO" id="GO:0005886">
    <property type="term" value="C:plasma membrane"/>
    <property type="evidence" value="ECO:0007669"/>
    <property type="project" value="UniProtKB-SubCell"/>
</dbReference>
<keyword evidence="3" id="KW-1003">Cell membrane</keyword>
<evidence type="ECO:0000256" key="7">
    <source>
        <dbReference type="ARBA" id="ARBA00023180"/>
    </source>
</evidence>
<comment type="subcellular location">
    <subcellularLocation>
        <location evidence="1">Cell membrane</location>
    </subcellularLocation>
</comment>
<feature type="transmembrane region" description="Helical" evidence="9">
    <location>
        <begin position="61"/>
        <end position="82"/>
    </location>
</feature>
<evidence type="ECO:0000256" key="1">
    <source>
        <dbReference type="ARBA" id="ARBA00004236"/>
    </source>
</evidence>
<dbReference type="PANTHER" id="PTHR11923">
    <property type="entry name" value="SCAVENGER RECEPTOR CLASS B TYPE-1 SR-B1"/>
    <property type="match status" value="1"/>
</dbReference>
<keyword evidence="6 9" id="KW-0472">Membrane</keyword>
<dbReference type="Proteomes" id="UP001378592">
    <property type="component" value="Unassembled WGS sequence"/>
</dbReference>
<keyword evidence="4 9" id="KW-0812">Transmembrane</keyword>
<feature type="region of interest" description="Disordered" evidence="8">
    <location>
        <begin position="1"/>
        <end position="30"/>
    </location>
</feature>
<evidence type="ECO:0000256" key="3">
    <source>
        <dbReference type="ARBA" id="ARBA00022475"/>
    </source>
</evidence>
<keyword evidence="7" id="KW-0325">Glycoprotein</keyword>
<sequence length="542" mass="61873">MRDAHAAPADSLERPRQQRQRREQEAATAMAAAAAGKAAGKANEAAGGRAAGQPRVHARQIAWLTVIILLFLLGVSGSVILWQTRLWDDYIDSQITIRNDTPAYQKWAKSEVTSLLRYWIFNYTNVAEFMAGDDAKLRVQDVGPYTFREITHRVNDVFHPNGTVSYNEERDYQFLPELSNGKMSDNISSLHLLFIGMNYVARRYSYLERLPLWSFVNLMRPKAIVTRTAHEWFWGYSDAVKAFVELKQGKIKAGIIQSANGTSPDTMTVFTGVDDVSRLGEITRFNGLELMDFYSTKECNRVDGSDGARFPPPAVKPGATLHIYHREACRRVPIVYEKDVTVWDDIPARRFRAPKNLFDNGNDSPENQCYCKDTHYDRCFPSGVINTEHCREGAPFFVSYPHFLFGDESYRNDIEGLNPDEERHYMHIDIHQRIGATVAIKSRFQLNALMSNFFDEPFMMKVNGRILPYLWIEREMEEWPEDLRASFRLMSFTAPAAHSVLRWGCPLLALATGLVLLVCLYVEVAALLRPGPYTPDMQMTRL</sequence>
<dbReference type="EMBL" id="JAZDUA010000146">
    <property type="protein sequence ID" value="KAK7866498.1"/>
    <property type="molecule type" value="Genomic_DNA"/>
</dbReference>
<dbReference type="Pfam" id="PF01130">
    <property type="entry name" value="CD36"/>
    <property type="match status" value="1"/>
</dbReference>
<keyword evidence="5 9" id="KW-1133">Transmembrane helix</keyword>
<gene>
    <name evidence="10" type="ORF">R5R35_014361</name>
</gene>
<evidence type="ECO:0000256" key="8">
    <source>
        <dbReference type="SAM" id="MobiDB-lite"/>
    </source>
</evidence>
<evidence type="ECO:0000256" key="4">
    <source>
        <dbReference type="ARBA" id="ARBA00022692"/>
    </source>
</evidence>
<feature type="compositionally biased region" description="Basic and acidic residues" evidence="8">
    <location>
        <begin position="1"/>
        <end position="25"/>
    </location>
</feature>
<proteinExistence type="inferred from homology"/>
<comment type="similarity">
    <text evidence="2">Belongs to the CD36 family.</text>
</comment>
<organism evidence="10 11">
    <name type="scientific">Gryllus longicercus</name>
    <dbReference type="NCBI Taxonomy" id="2509291"/>
    <lineage>
        <taxon>Eukaryota</taxon>
        <taxon>Metazoa</taxon>
        <taxon>Ecdysozoa</taxon>
        <taxon>Arthropoda</taxon>
        <taxon>Hexapoda</taxon>
        <taxon>Insecta</taxon>
        <taxon>Pterygota</taxon>
        <taxon>Neoptera</taxon>
        <taxon>Polyneoptera</taxon>
        <taxon>Orthoptera</taxon>
        <taxon>Ensifera</taxon>
        <taxon>Gryllidea</taxon>
        <taxon>Grylloidea</taxon>
        <taxon>Gryllidae</taxon>
        <taxon>Gryllinae</taxon>
        <taxon>Gryllus</taxon>
    </lineage>
</organism>
<dbReference type="AlphaFoldDB" id="A0AAN9VM61"/>
<accession>A0AAN9VM61</accession>
<evidence type="ECO:0000256" key="2">
    <source>
        <dbReference type="ARBA" id="ARBA00010532"/>
    </source>
</evidence>
<dbReference type="InterPro" id="IPR002159">
    <property type="entry name" value="CD36_fam"/>
</dbReference>